<comment type="caution">
    <text evidence="2">The sequence shown here is derived from an EMBL/GenBank/DDBJ whole genome shotgun (WGS) entry which is preliminary data.</text>
</comment>
<proteinExistence type="predicted"/>
<sequence length="73" mass="7966">MVQEEESARMRPLQEESVGLSELISSTRGHRSHSPHPFSHIQELCSTTILAAPKLTLADTATSPTPPTISTRN</sequence>
<dbReference type="AlphaFoldDB" id="A0A6G1F142"/>
<evidence type="ECO:0000313" key="3">
    <source>
        <dbReference type="Proteomes" id="UP000479710"/>
    </source>
</evidence>
<evidence type="ECO:0000256" key="1">
    <source>
        <dbReference type="SAM" id="MobiDB-lite"/>
    </source>
</evidence>
<name>A0A6G1F142_9ORYZ</name>
<feature type="compositionally biased region" description="Basic and acidic residues" evidence="1">
    <location>
        <begin position="1"/>
        <end position="14"/>
    </location>
</feature>
<organism evidence="2 3">
    <name type="scientific">Oryza meyeriana var. granulata</name>
    <dbReference type="NCBI Taxonomy" id="110450"/>
    <lineage>
        <taxon>Eukaryota</taxon>
        <taxon>Viridiplantae</taxon>
        <taxon>Streptophyta</taxon>
        <taxon>Embryophyta</taxon>
        <taxon>Tracheophyta</taxon>
        <taxon>Spermatophyta</taxon>
        <taxon>Magnoliopsida</taxon>
        <taxon>Liliopsida</taxon>
        <taxon>Poales</taxon>
        <taxon>Poaceae</taxon>
        <taxon>BOP clade</taxon>
        <taxon>Oryzoideae</taxon>
        <taxon>Oryzeae</taxon>
        <taxon>Oryzinae</taxon>
        <taxon>Oryza</taxon>
        <taxon>Oryza meyeriana</taxon>
    </lineage>
</organism>
<protein>
    <submittedName>
        <fullName evidence="2">Uncharacterized protein</fullName>
    </submittedName>
</protein>
<evidence type="ECO:0000313" key="2">
    <source>
        <dbReference type="EMBL" id="KAF0930607.1"/>
    </source>
</evidence>
<dbReference type="EMBL" id="SPHZ02000002">
    <property type="protein sequence ID" value="KAF0930607.1"/>
    <property type="molecule type" value="Genomic_DNA"/>
</dbReference>
<reference evidence="2 3" key="1">
    <citation type="submission" date="2019-11" db="EMBL/GenBank/DDBJ databases">
        <title>Whole genome sequence of Oryza granulata.</title>
        <authorList>
            <person name="Li W."/>
        </authorList>
    </citation>
    <scope>NUCLEOTIDE SEQUENCE [LARGE SCALE GENOMIC DNA]</scope>
    <source>
        <strain evidence="3">cv. Menghai</strain>
        <tissue evidence="2">Leaf</tissue>
    </source>
</reference>
<dbReference type="Proteomes" id="UP000479710">
    <property type="component" value="Unassembled WGS sequence"/>
</dbReference>
<feature type="region of interest" description="Disordered" evidence="1">
    <location>
        <begin position="1"/>
        <end position="38"/>
    </location>
</feature>
<accession>A0A6G1F142</accession>
<gene>
    <name evidence="2" type="ORF">E2562_033771</name>
</gene>
<keyword evidence="3" id="KW-1185">Reference proteome</keyword>